<keyword evidence="4 6" id="KW-0378">Hydrolase</keyword>
<protein>
    <recommendedName>
        <fullName evidence="6">Very short patch repair endonuclease</fullName>
        <ecNumber evidence="6">3.1.-.-</ecNumber>
    </recommendedName>
</protein>
<evidence type="ECO:0000313" key="7">
    <source>
        <dbReference type="EMBL" id="QNM82396.1"/>
    </source>
</evidence>
<keyword evidence="5 6" id="KW-0234">DNA repair</keyword>
<comment type="function">
    <text evidence="6">May nick specific sequences that contain T:G mispairs resulting from m5C-deamination.</text>
</comment>
<evidence type="ECO:0000256" key="1">
    <source>
        <dbReference type="ARBA" id="ARBA00022722"/>
    </source>
</evidence>
<dbReference type="GO" id="GO:0004519">
    <property type="term" value="F:endonuclease activity"/>
    <property type="evidence" value="ECO:0007669"/>
    <property type="project" value="UniProtKB-KW"/>
</dbReference>
<dbReference type="GO" id="GO:0006298">
    <property type="term" value="P:mismatch repair"/>
    <property type="evidence" value="ECO:0007669"/>
    <property type="project" value="UniProtKB-UniRule"/>
</dbReference>
<dbReference type="AlphaFoldDB" id="A0A7G9L197"/>
<keyword evidence="2 6" id="KW-0255">Endonuclease</keyword>
<evidence type="ECO:0000256" key="6">
    <source>
        <dbReference type="PIRNR" id="PIRNR018267"/>
    </source>
</evidence>
<dbReference type="KEGG" id="ssau:H8M03_10305"/>
<dbReference type="Pfam" id="PF03852">
    <property type="entry name" value="Vsr"/>
    <property type="match status" value="1"/>
</dbReference>
<gene>
    <name evidence="7" type="primary">vsr</name>
    <name evidence="7" type="ORF">H8M03_10305</name>
</gene>
<dbReference type="InterPro" id="IPR004603">
    <property type="entry name" value="DNA_mismatch_endonuc_vsr"/>
</dbReference>
<evidence type="ECO:0000256" key="2">
    <source>
        <dbReference type="ARBA" id="ARBA00022759"/>
    </source>
</evidence>
<dbReference type="CDD" id="cd00221">
    <property type="entry name" value="Vsr"/>
    <property type="match status" value="1"/>
</dbReference>
<dbReference type="GO" id="GO:0016787">
    <property type="term" value="F:hydrolase activity"/>
    <property type="evidence" value="ECO:0007669"/>
    <property type="project" value="UniProtKB-KW"/>
</dbReference>
<evidence type="ECO:0000256" key="5">
    <source>
        <dbReference type="ARBA" id="ARBA00023204"/>
    </source>
</evidence>
<evidence type="ECO:0000256" key="3">
    <source>
        <dbReference type="ARBA" id="ARBA00022763"/>
    </source>
</evidence>
<keyword evidence="1 6" id="KW-0540">Nuclease</keyword>
<dbReference type="SUPFAM" id="SSF52980">
    <property type="entry name" value="Restriction endonuclease-like"/>
    <property type="match status" value="1"/>
</dbReference>
<name>A0A7G9L197_9SPHN</name>
<organism evidence="7 8">
    <name type="scientific">Sphingomonas sabuli</name>
    <dbReference type="NCBI Taxonomy" id="2764186"/>
    <lineage>
        <taxon>Bacteria</taxon>
        <taxon>Pseudomonadati</taxon>
        <taxon>Pseudomonadota</taxon>
        <taxon>Alphaproteobacteria</taxon>
        <taxon>Sphingomonadales</taxon>
        <taxon>Sphingomonadaceae</taxon>
        <taxon>Sphingomonas</taxon>
    </lineage>
</organism>
<dbReference type="PIRSF" id="PIRSF018267">
    <property type="entry name" value="VSR_endonuc"/>
    <property type="match status" value="1"/>
</dbReference>
<dbReference type="Gene3D" id="3.40.960.10">
    <property type="entry name" value="VSR Endonuclease"/>
    <property type="match status" value="1"/>
</dbReference>
<comment type="similarity">
    <text evidence="6">Belongs to the vsr family.</text>
</comment>
<dbReference type="RefSeq" id="WP_187479351.1">
    <property type="nucleotide sequence ID" value="NZ_CP060697.1"/>
</dbReference>
<dbReference type="REBASE" id="442734">
    <property type="entry name" value="V.Sspsand13ORF10290P"/>
</dbReference>
<keyword evidence="3 6" id="KW-0227">DNA damage</keyword>
<keyword evidence="8" id="KW-1185">Reference proteome</keyword>
<reference evidence="7 8" key="1">
    <citation type="submission" date="2020-08" db="EMBL/GenBank/DDBJ databases">
        <title>Sphingomonas sp. sand1-3 16S ribosomal RNA gene Genome sequencing and assembly.</title>
        <authorList>
            <person name="Kang M."/>
        </authorList>
    </citation>
    <scope>NUCLEOTIDE SEQUENCE [LARGE SCALE GENOMIC DNA]</scope>
    <source>
        <strain evidence="8">sand1-3</strain>
    </source>
</reference>
<dbReference type="Proteomes" id="UP000515861">
    <property type="component" value="Chromosome"/>
</dbReference>
<accession>A0A7G9L197</accession>
<dbReference type="NCBIfam" id="TIGR00632">
    <property type="entry name" value="vsr"/>
    <property type="match status" value="1"/>
</dbReference>
<sequence length="144" mass="16745">MADRISAPQRSENMRRIKGAHTKPEMIVRRMVHSMGRRYRLHRKHLPGNPDLVFGPSRKVIFVHGCFWHQHTACKAGRVPSSNSHYWHDKLRRNVSRDAKAQEELKRLGWEVLTVWDCETRNTSALHARLEAFLSSSTEPGAKR</sequence>
<dbReference type="EMBL" id="CP060697">
    <property type="protein sequence ID" value="QNM82396.1"/>
    <property type="molecule type" value="Genomic_DNA"/>
</dbReference>
<dbReference type="InterPro" id="IPR011335">
    <property type="entry name" value="Restrct_endonuc-II-like"/>
</dbReference>
<evidence type="ECO:0000256" key="4">
    <source>
        <dbReference type="ARBA" id="ARBA00022801"/>
    </source>
</evidence>
<dbReference type="EC" id="3.1.-.-" evidence="6"/>
<evidence type="ECO:0000313" key="8">
    <source>
        <dbReference type="Proteomes" id="UP000515861"/>
    </source>
</evidence>
<proteinExistence type="inferred from homology"/>